<gene>
    <name evidence="4" type="ORF">PXH69_09370</name>
</gene>
<keyword evidence="1" id="KW-1133">Transmembrane helix</keyword>
<evidence type="ECO:0000256" key="1">
    <source>
        <dbReference type="SAM" id="Phobius"/>
    </source>
</evidence>
<dbReference type="PANTHER" id="PTHR33371">
    <property type="entry name" value="INTERMEMBRANE PHOSPHOLIPID TRANSPORT SYSTEM BINDING PROTEIN MLAD-RELATED"/>
    <property type="match status" value="1"/>
</dbReference>
<accession>A0AAW6LIW8</accession>
<comment type="caution">
    <text evidence="4">The sequence shown here is derived from an EMBL/GenBank/DDBJ whole genome shotgun (WGS) entry which is preliminary data.</text>
</comment>
<dbReference type="NCBIfam" id="TIGR00996">
    <property type="entry name" value="Mtu_fam_mce"/>
    <property type="match status" value="1"/>
</dbReference>
<dbReference type="InterPro" id="IPR024516">
    <property type="entry name" value="Mce_C"/>
</dbReference>
<protein>
    <submittedName>
        <fullName evidence="4">MCE family protein</fullName>
    </submittedName>
</protein>
<dbReference type="GO" id="GO:0005576">
    <property type="term" value="C:extracellular region"/>
    <property type="evidence" value="ECO:0007669"/>
    <property type="project" value="TreeGrafter"/>
</dbReference>
<dbReference type="PANTHER" id="PTHR33371:SF4">
    <property type="entry name" value="INTERMEMBRANE PHOSPHOLIPID TRANSPORT SYSTEM BINDING PROTEIN MLAD"/>
    <property type="match status" value="1"/>
</dbReference>
<evidence type="ECO:0000259" key="3">
    <source>
        <dbReference type="Pfam" id="PF11887"/>
    </source>
</evidence>
<feature type="transmembrane region" description="Helical" evidence="1">
    <location>
        <begin position="16"/>
        <end position="37"/>
    </location>
</feature>
<feature type="domain" description="Mce/MlaD" evidence="2">
    <location>
        <begin position="42"/>
        <end position="116"/>
    </location>
</feature>
<feature type="domain" description="Mammalian cell entry C-terminal" evidence="3">
    <location>
        <begin position="124"/>
        <end position="298"/>
    </location>
</feature>
<keyword evidence="1" id="KW-0812">Transmembrane</keyword>
<sequence length="421" mass="44134">MMGALRVRKPVNWRRIAVVGGSVIGAAIVVVSGYLAVQHLRYYNVTAYFTSTTGLYVGDDVRVVGVDVGRVTAIAPQGDRMRVELKLAREVPVAEDAKAVIVAQSLVSARFVQLTPAVTDGADALNDGAEIPLDRTAVPVEWDQIKEQLGRAADALGPVGDDRGPAANFLDGAGSALAGNGESLGRSVTELSEAMSTLDEGGADLFGTIRGLQTFTTALAASDEQIVQFQGRLANVSSVLAESRTQLAPALADLDAAVVDVQRFVEQNRTGLTEQIAKLADVSQVLVDKRAGLEKVLHLAPTALSNYYNVYRPAQGAMVGVPAFQNVGNPIDLICGGIAGLANDTSKKGADLCIEYLGPLLNTIKANYPDLSINPTRALGALPDQLVYSEPDLEPTGALSFPTVPVASDLTGLLMPSTGSR</sequence>
<dbReference type="InterPro" id="IPR003399">
    <property type="entry name" value="Mce/MlaD"/>
</dbReference>
<keyword evidence="1" id="KW-0472">Membrane</keyword>
<dbReference type="EMBL" id="JARDXE010000005">
    <property type="protein sequence ID" value="MDE8645160.1"/>
    <property type="molecule type" value="Genomic_DNA"/>
</dbReference>
<dbReference type="Proteomes" id="UP001217325">
    <property type="component" value="Unassembled WGS sequence"/>
</dbReference>
<reference evidence="4" key="1">
    <citation type="submission" date="2023-02" db="EMBL/GenBank/DDBJ databases">
        <title>A novel hydrolase synthesized by Rhodococcus erythropolis HQ is responsible for the detoxification of Zearalenone.</title>
        <authorList>
            <person name="Hu J."/>
            <person name="Xu J."/>
        </authorList>
    </citation>
    <scope>NUCLEOTIDE SEQUENCE</scope>
    <source>
        <strain evidence="4">HQ</strain>
    </source>
</reference>
<dbReference type="InterPro" id="IPR052336">
    <property type="entry name" value="MlaD_Phospholipid_Transporter"/>
</dbReference>
<evidence type="ECO:0000259" key="2">
    <source>
        <dbReference type="Pfam" id="PF02470"/>
    </source>
</evidence>
<name>A0AAW6LIW8_RHOSG</name>
<dbReference type="Pfam" id="PF11887">
    <property type="entry name" value="Mce4_CUP1"/>
    <property type="match status" value="1"/>
</dbReference>
<proteinExistence type="predicted"/>
<evidence type="ECO:0000313" key="4">
    <source>
        <dbReference type="EMBL" id="MDE8645160.1"/>
    </source>
</evidence>
<dbReference type="Pfam" id="PF02470">
    <property type="entry name" value="MlaD"/>
    <property type="match status" value="1"/>
</dbReference>
<organism evidence="4 5">
    <name type="scientific">Rhodococcus qingshengii</name>
    <dbReference type="NCBI Taxonomy" id="334542"/>
    <lineage>
        <taxon>Bacteria</taxon>
        <taxon>Bacillati</taxon>
        <taxon>Actinomycetota</taxon>
        <taxon>Actinomycetes</taxon>
        <taxon>Mycobacteriales</taxon>
        <taxon>Nocardiaceae</taxon>
        <taxon>Rhodococcus</taxon>
        <taxon>Rhodococcus erythropolis group</taxon>
    </lineage>
</organism>
<dbReference type="InterPro" id="IPR005693">
    <property type="entry name" value="Mce"/>
</dbReference>
<dbReference type="AlphaFoldDB" id="A0AAW6LIW8"/>
<evidence type="ECO:0000313" key="5">
    <source>
        <dbReference type="Proteomes" id="UP001217325"/>
    </source>
</evidence>